<name>A0A246I3G7_STEMA</name>
<reference evidence="3 5" key="1">
    <citation type="submission" date="2017-06" db="EMBL/GenBank/DDBJ databases">
        <title>Genome sequencing and assembly of Stenotrophomonas maltophilia DF07.</title>
        <authorList>
            <person name="Iyer R."/>
        </authorList>
    </citation>
    <scope>NUCLEOTIDE SEQUENCE [LARGE SCALE GENOMIC DNA]</scope>
    <source>
        <strain evidence="3 5">DF07</strain>
    </source>
</reference>
<sequence>MISRKYWFTRKKYGWGWGMPCAWQGWLVYAVAFGLLLAGPFLFSPFREPIAFQLYTWAVVLVLVLICWMKGAPPGWRWGE</sequence>
<proteinExistence type="predicted"/>
<feature type="transmembrane region" description="Helical" evidence="1">
    <location>
        <begin position="21"/>
        <end position="44"/>
    </location>
</feature>
<reference evidence="2 4" key="2">
    <citation type="submission" date="2017-06" db="EMBL/GenBank/DDBJ databases">
        <authorList>
            <person name="Kim H.J."/>
            <person name="Triplett B.A."/>
        </authorList>
    </citation>
    <scope>NUCLEOTIDE SEQUENCE [LARGE SCALE GENOMIC DNA]</scope>
    <source>
        <strain evidence="2 4">594</strain>
    </source>
</reference>
<organism evidence="2 4">
    <name type="scientific">Stenotrophomonas maltophilia</name>
    <name type="common">Pseudomonas maltophilia</name>
    <name type="synonym">Xanthomonas maltophilia</name>
    <dbReference type="NCBI Taxonomy" id="40324"/>
    <lineage>
        <taxon>Bacteria</taxon>
        <taxon>Pseudomonadati</taxon>
        <taxon>Pseudomonadota</taxon>
        <taxon>Gammaproteobacteria</taxon>
        <taxon>Lysobacterales</taxon>
        <taxon>Lysobacteraceae</taxon>
        <taxon>Stenotrophomonas</taxon>
        <taxon>Stenotrophomonas maltophilia group</taxon>
    </lineage>
</organism>
<keyword evidence="1" id="KW-0812">Transmembrane</keyword>
<evidence type="ECO:0000256" key="1">
    <source>
        <dbReference type="SAM" id="Phobius"/>
    </source>
</evidence>
<dbReference type="Proteomes" id="UP000197090">
    <property type="component" value="Unassembled WGS sequence"/>
</dbReference>
<evidence type="ECO:0008006" key="6">
    <source>
        <dbReference type="Google" id="ProtNLM"/>
    </source>
</evidence>
<evidence type="ECO:0000313" key="5">
    <source>
        <dbReference type="Proteomes" id="UP000216433"/>
    </source>
</evidence>
<dbReference type="EMBL" id="NJGC01000007">
    <property type="protein sequence ID" value="PAM72302.1"/>
    <property type="molecule type" value="Genomic_DNA"/>
</dbReference>
<feature type="transmembrane region" description="Helical" evidence="1">
    <location>
        <begin position="50"/>
        <end position="68"/>
    </location>
</feature>
<evidence type="ECO:0000313" key="4">
    <source>
        <dbReference type="Proteomes" id="UP000197090"/>
    </source>
</evidence>
<evidence type="ECO:0000313" key="2">
    <source>
        <dbReference type="EMBL" id="OWQ72824.1"/>
    </source>
</evidence>
<gene>
    <name evidence="2" type="ORF">CEE63_13330</name>
    <name evidence="3" type="ORF">CEK00_08135</name>
</gene>
<dbReference type="Proteomes" id="UP000216433">
    <property type="component" value="Unassembled WGS sequence"/>
</dbReference>
<keyword evidence="1" id="KW-0472">Membrane</keyword>
<keyword evidence="1" id="KW-1133">Transmembrane helix</keyword>
<accession>A0A246I3G7</accession>
<comment type="caution">
    <text evidence="2">The sequence shown here is derived from an EMBL/GenBank/DDBJ whole genome shotgun (WGS) entry which is preliminary data.</text>
</comment>
<dbReference type="AlphaFoldDB" id="A0A246I3G7"/>
<dbReference type="EMBL" id="NIVX01000083">
    <property type="protein sequence ID" value="OWQ72824.1"/>
    <property type="molecule type" value="Genomic_DNA"/>
</dbReference>
<evidence type="ECO:0000313" key="3">
    <source>
        <dbReference type="EMBL" id="PAM72302.1"/>
    </source>
</evidence>
<protein>
    <recommendedName>
        <fullName evidence="6">Transmembrane protein</fullName>
    </recommendedName>
</protein>